<keyword evidence="3 8" id="KW-0349">Heme</keyword>
<dbReference type="PANTHER" id="PTHR46696:SF1">
    <property type="entry name" value="CYTOCHROME P450 YJIB-RELATED"/>
    <property type="match status" value="1"/>
</dbReference>
<dbReference type="PRINTS" id="PR00385">
    <property type="entry name" value="P450"/>
</dbReference>
<comment type="caution">
    <text evidence="9">The sequence shown here is derived from an EMBL/GenBank/DDBJ whole genome shotgun (WGS) entry which is preliminary data.</text>
</comment>
<evidence type="ECO:0008006" key="11">
    <source>
        <dbReference type="Google" id="ProtNLM"/>
    </source>
</evidence>
<evidence type="ECO:0000256" key="7">
    <source>
        <dbReference type="ARBA" id="ARBA00023033"/>
    </source>
</evidence>
<proteinExistence type="inferred from homology"/>
<keyword evidence="5 8" id="KW-0560">Oxidoreductase</keyword>
<evidence type="ECO:0000313" key="10">
    <source>
        <dbReference type="Proteomes" id="UP000190198"/>
    </source>
</evidence>
<dbReference type="GO" id="GO:0016705">
    <property type="term" value="F:oxidoreductase activity, acting on paired donors, with incorporation or reduction of molecular oxygen"/>
    <property type="evidence" value="ECO:0007669"/>
    <property type="project" value="InterPro"/>
</dbReference>
<comment type="cofactor">
    <cofactor evidence="1">
        <name>heme</name>
        <dbReference type="ChEBI" id="CHEBI:30413"/>
    </cofactor>
</comment>
<dbReference type="InterPro" id="IPR036396">
    <property type="entry name" value="Cyt_P450_sf"/>
</dbReference>
<sequence>MTSYPPITHEQIDWFHDPYPDYARLRQSGVPLWLPHDENYASEGVWLFSRYHAAESILKRTSGVTKNVRSKRFEADQTPFDIHMLNRDGADHARLRNLVAHFFSSKSIRNLEPEIRLQAERLLQSMSGTDEVDFISAFAEPLPMAVIAGLIGVPQEDMSRIRKWSLMISRGSDSQLVDDDLKNGRKEALSEFIDYTEWLVAEKAASPVEDLISHLVHCESEDLISREETVGMIAFLLFAGHETTVGLIGNMVWLLLMHPEQWLLLREKPELAMRAVEETLRYESPTQRSTYRFATERINISGFELEAGQQFAVILGSANRDGAFFSDPDRFDIQRAPNRHLAFGIGVHNCIGKTLARVEARVALEQLINLREQPVLITDRPSWNRNSFFRGLEKLPVKLG</sequence>
<dbReference type="EMBL" id="MPRK01000201">
    <property type="protein sequence ID" value="OOZ38233.1"/>
    <property type="molecule type" value="Genomic_DNA"/>
</dbReference>
<evidence type="ECO:0000256" key="2">
    <source>
        <dbReference type="ARBA" id="ARBA00010617"/>
    </source>
</evidence>
<dbReference type="Gene3D" id="1.10.630.10">
    <property type="entry name" value="Cytochrome P450"/>
    <property type="match status" value="1"/>
</dbReference>
<dbReference type="PROSITE" id="PS00086">
    <property type="entry name" value="CYTOCHROME_P450"/>
    <property type="match status" value="1"/>
</dbReference>
<keyword evidence="10" id="KW-1185">Reference proteome</keyword>
<dbReference type="AlphaFoldDB" id="A0A1T2KZG4"/>
<dbReference type="Proteomes" id="UP000190198">
    <property type="component" value="Unassembled WGS sequence"/>
</dbReference>
<dbReference type="RefSeq" id="WP_078477431.1">
    <property type="nucleotide sequence ID" value="NZ_MPRK01000201.1"/>
</dbReference>
<evidence type="ECO:0000256" key="1">
    <source>
        <dbReference type="ARBA" id="ARBA00001971"/>
    </source>
</evidence>
<dbReference type="PRINTS" id="PR00359">
    <property type="entry name" value="BP450"/>
</dbReference>
<comment type="similarity">
    <text evidence="2 8">Belongs to the cytochrome P450 family.</text>
</comment>
<organism evidence="9 10">
    <name type="scientific">Solemya elarraichensis gill symbiont</name>
    <dbReference type="NCBI Taxonomy" id="1918949"/>
    <lineage>
        <taxon>Bacteria</taxon>
        <taxon>Pseudomonadati</taxon>
        <taxon>Pseudomonadota</taxon>
        <taxon>Gammaproteobacteria</taxon>
        <taxon>sulfur-oxidizing symbionts</taxon>
    </lineage>
</organism>
<dbReference type="OrthoDB" id="7052847at2"/>
<evidence type="ECO:0000256" key="8">
    <source>
        <dbReference type="RuleBase" id="RU000461"/>
    </source>
</evidence>
<dbReference type="GO" id="GO:0020037">
    <property type="term" value="F:heme binding"/>
    <property type="evidence" value="ECO:0007669"/>
    <property type="project" value="InterPro"/>
</dbReference>
<evidence type="ECO:0000256" key="3">
    <source>
        <dbReference type="ARBA" id="ARBA00022617"/>
    </source>
</evidence>
<evidence type="ECO:0000256" key="6">
    <source>
        <dbReference type="ARBA" id="ARBA00023004"/>
    </source>
</evidence>
<dbReference type="InterPro" id="IPR001128">
    <property type="entry name" value="Cyt_P450"/>
</dbReference>
<keyword evidence="6 8" id="KW-0408">Iron</keyword>
<dbReference type="CDD" id="cd20625">
    <property type="entry name" value="CYP164-like"/>
    <property type="match status" value="1"/>
</dbReference>
<dbReference type="GO" id="GO:0005506">
    <property type="term" value="F:iron ion binding"/>
    <property type="evidence" value="ECO:0007669"/>
    <property type="project" value="InterPro"/>
</dbReference>
<evidence type="ECO:0000313" key="9">
    <source>
        <dbReference type="EMBL" id="OOZ38233.1"/>
    </source>
</evidence>
<reference evidence="9 10" key="1">
    <citation type="submission" date="2016-11" db="EMBL/GenBank/DDBJ databases">
        <title>Mixed transmission modes and dynamic genome evolution in an obligate animal-bacterial symbiosis.</title>
        <authorList>
            <person name="Russell S.L."/>
            <person name="Corbett-Detig R.B."/>
            <person name="Cavanaugh C.M."/>
        </authorList>
    </citation>
    <scope>NUCLEOTIDE SEQUENCE [LARGE SCALE GENOMIC DNA]</scope>
    <source>
        <strain evidence="9">Sp-SM6</strain>
    </source>
</reference>
<dbReference type="InterPro" id="IPR002397">
    <property type="entry name" value="Cyt_P450_B"/>
</dbReference>
<evidence type="ECO:0000256" key="4">
    <source>
        <dbReference type="ARBA" id="ARBA00022723"/>
    </source>
</evidence>
<dbReference type="InterPro" id="IPR017972">
    <property type="entry name" value="Cyt_P450_CS"/>
</dbReference>
<dbReference type="FunFam" id="1.10.630.10:FF:000018">
    <property type="entry name" value="Cytochrome P450 monooxygenase"/>
    <property type="match status" value="1"/>
</dbReference>
<dbReference type="PANTHER" id="PTHR46696">
    <property type="entry name" value="P450, PUTATIVE (EUROFUNG)-RELATED"/>
    <property type="match status" value="1"/>
</dbReference>
<evidence type="ECO:0000256" key="5">
    <source>
        <dbReference type="ARBA" id="ARBA00023002"/>
    </source>
</evidence>
<protein>
    <recommendedName>
        <fullName evidence="11">Cytochrome</fullName>
    </recommendedName>
</protein>
<keyword evidence="7 8" id="KW-0503">Monooxygenase</keyword>
<accession>A0A1T2KZG4</accession>
<dbReference type="SUPFAM" id="SSF48264">
    <property type="entry name" value="Cytochrome P450"/>
    <property type="match status" value="1"/>
</dbReference>
<name>A0A1T2KZG4_9GAMM</name>
<keyword evidence="4 8" id="KW-0479">Metal-binding</keyword>
<gene>
    <name evidence="9" type="ORF">BOW52_09005</name>
</gene>
<dbReference type="Pfam" id="PF00067">
    <property type="entry name" value="p450"/>
    <property type="match status" value="1"/>
</dbReference>
<dbReference type="GO" id="GO:0004497">
    <property type="term" value="F:monooxygenase activity"/>
    <property type="evidence" value="ECO:0007669"/>
    <property type="project" value="UniProtKB-KW"/>
</dbReference>